<sequence length="767" mass="86173">MSNAFDIMMGRSASSSSASAGSAVAPASYGPRESSRDDEPESDGNKPGLPEAESPRPTKKRKKAPVKERHPWIEEIEEADGQSRYFCTKEYFTNTGVDKKKDPGRKAAAHEAKPSHQAAVARDATARGPTQSVVQKMHDAALKAFQKNSAGDAENIKNYIKLALWLTAREIPHTTNYEPLIELVSSFNATMLHWGQVRPQNAHYRSAFTCTEFISICSDVCDSRTSSKLLEGIKRFNRWALMIDESSLYGQSIMGVFARFLTGGAGIDQADVVEELLVCCPIESTKAAVLEERLVHELQSRGIDDGMWQMLGALSCDGASAMSSAQLGLFGRLKTRFGLETLQFQHCRSHRVNLVAKSVLSSGDFPRLEETIALSQDLFTYLSKSNKKTELFKEISKADGDDDVEGTKAPGKFLKLVEAGGTRWLSHNNSLERLIRVYVRVVKLLFRVSEASNFVMSERTRAEYLLERMLSKETISCLTVLSKVLSELALFTKAFQSQAWTLDRAIDLTTEVIQRLELMAQSDSPLGDNEQAVNLVKSLEQADFEVVDQPRRLRSCRGRGSLEENMKCYIKALATEMRRRFNDDTKLVAYLEIFTHPAWIPRIPTIAAKFGFDKEQLLFEARSIKKHIEMTEPLRRAASAPQTMEQKRNYKKNFWLSFCSDSYSRTLYPEHSRVAAFLLTSPITSSSVERAFSYSTRIDSSLRAALAPERVCSLVRLSIQAPRFPSLSALTWPPGSKTMSQTVEEQSLQEFVEEVYKRWSNSSRRIR</sequence>
<dbReference type="PANTHER" id="PTHR46880:SF5">
    <property type="entry name" value="DUF4371 DOMAIN-CONTAINING PROTEIN"/>
    <property type="match status" value="1"/>
</dbReference>
<dbReference type="GO" id="GO:0046983">
    <property type="term" value="F:protein dimerization activity"/>
    <property type="evidence" value="ECO:0007669"/>
    <property type="project" value="InterPro"/>
</dbReference>
<organism evidence="3 4">
    <name type="scientific">Perkinsus olseni</name>
    <name type="common">Perkinsus atlanticus</name>
    <dbReference type="NCBI Taxonomy" id="32597"/>
    <lineage>
        <taxon>Eukaryota</taxon>
        <taxon>Sar</taxon>
        <taxon>Alveolata</taxon>
        <taxon>Perkinsozoa</taxon>
        <taxon>Perkinsea</taxon>
        <taxon>Perkinsida</taxon>
        <taxon>Perkinsidae</taxon>
        <taxon>Perkinsus</taxon>
    </lineage>
</organism>
<evidence type="ECO:0000259" key="2">
    <source>
        <dbReference type="Pfam" id="PF05699"/>
    </source>
</evidence>
<comment type="caution">
    <text evidence="3">The sequence shown here is derived from an EMBL/GenBank/DDBJ whole genome shotgun (WGS) entry which is preliminary data.</text>
</comment>
<dbReference type="Proteomes" id="UP000553632">
    <property type="component" value="Unassembled WGS sequence"/>
</dbReference>
<dbReference type="PANTHER" id="PTHR46880">
    <property type="entry name" value="RAS-ASSOCIATING DOMAIN-CONTAINING PROTEIN"/>
    <property type="match status" value="1"/>
</dbReference>
<dbReference type="Pfam" id="PF05699">
    <property type="entry name" value="Dimer_Tnp_hAT"/>
    <property type="match status" value="1"/>
</dbReference>
<dbReference type="EMBL" id="JABANO010029522">
    <property type="protein sequence ID" value="KAF4713414.1"/>
    <property type="molecule type" value="Genomic_DNA"/>
</dbReference>
<feature type="domain" description="HAT C-terminal dimerisation" evidence="2">
    <location>
        <begin position="665"/>
        <end position="715"/>
    </location>
</feature>
<accession>A0A7J6QYC3</accession>
<evidence type="ECO:0000313" key="3">
    <source>
        <dbReference type="EMBL" id="KAF4713414.1"/>
    </source>
</evidence>
<evidence type="ECO:0000256" key="1">
    <source>
        <dbReference type="SAM" id="MobiDB-lite"/>
    </source>
</evidence>
<protein>
    <recommendedName>
        <fullName evidence="2">HAT C-terminal dimerisation domain-containing protein</fullName>
    </recommendedName>
</protein>
<reference evidence="3 4" key="1">
    <citation type="submission" date="2020-04" db="EMBL/GenBank/DDBJ databases">
        <title>Perkinsus olseni comparative genomics.</title>
        <authorList>
            <person name="Bogema D.R."/>
        </authorList>
    </citation>
    <scope>NUCLEOTIDE SEQUENCE [LARGE SCALE GENOMIC DNA]</scope>
    <source>
        <strain evidence="3 4">ATCC PRA-207</strain>
    </source>
</reference>
<evidence type="ECO:0000313" key="4">
    <source>
        <dbReference type="Proteomes" id="UP000553632"/>
    </source>
</evidence>
<name>A0A7J6QYC3_PEROL</name>
<keyword evidence="4" id="KW-1185">Reference proteome</keyword>
<feature type="region of interest" description="Disordered" evidence="1">
    <location>
        <begin position="1"/>
        <end position="75"/>
    </location>
</feature>
<dbReference type="InterPro" id="IPR012337">
    <property type="entry name" value="RNaseH-like_sf"/>
</dbReference>
<feature type="compositionally biased region" description="Low complexity" evidence="1">
    <location>
        <begin position="12"/>
        <end position="28"/>
    </location>
</feature>
<gene>
    <name evidence="3" type="ORF">FOZ63_000083</name>
</gene>
<dbReference type="SUPFAM" id="SSF53098">
    <property type="entry name" value="Ribonuclease H-like"/>
    <property type="match status" value="1"/>
</dbReference>
<feature type="region of interest" description="Disordered" evidence="1">
    <location>
        <begin position="96"/>
        <end position="126"/>
    </location>
</feature>
<dbReference type="AlphaFoldDB" id="A0A7J6QYC3"/>
<dbReference type="InterPro" id="IPR008906">
    <property type="entry name" value="HATC_C_dom"/>
</dbReference>
<feature type="compositionally biased region" description="Basic and acidic residues" evidence="1">
    <location>
        <begin position="97"/>
        <end position="114"/>
    </location>
</feature>
<proteinExistence type="predicted"/>